<keyword evidence="3" id="KW-0596">Phosphopantetheine</keyword>
<dbReference type="InterPro" id="IPR010071">
    <property type="entry name" value="AA_adenyl_dom"/>
</dbReference>
<dbReference type="GO" id="GO:0017000">
    <property type="term" value="P:antibiotic biosynthetic process"/>
    <property type="evidence" value="ECO:0007669"/>
    <property type="project" value="UniProtKB-KW"/>
</dbReference>
<evidence type="ECO:0000256" key="5">
    <source>
        <dbReference type="ARBA" id="ARBA00022598"/>
    </source>
</evidence>
<dbReference type="InterPro" id="IPR036736">
    <property type="entry name" value="ACP-like_sf"/>
</dbReference>
<organism evidence="10 11">
    <name type="scientific">Paenibacillus tianmuensis</name>
    <dbReference type="NCBI Taxonomy" id="624147"/>
    <lineage>
        <taxon>Bacteria</taxon>
        <taxon>Bacillati</taxon>
        <taxon>Bacillota</taxon>
        <taxon>Bacilli</taxon>
        <taxon>Bacillales</taxon>
        <taxon>Paenibacillaceae</taxon>
        <taxon>Paenibacillus</taxon>
    </lineage>
</organism>
<keyword evidence="7" id="KW-0045">Antibiotic biosynthesis</keyword>
<evidence type="ECO:0000256" key="4">
    <source>
        <dbReference type="ARBA" id="ARBA00022553"/>
    </source>
</evidence>
<dbReference type="InterPro" id="IPR000873">
    <property type="entry name" value="AMP-dep_synth/lig_dom"/>
</dbReference>
<dbReference type="PROSITE" id="PS00455">
    <property type="entry name" value="AMP_BINDING"/>
    <property type="match status" value="2"/>
</dbReference>
<keyword evidence="4" id="KW-0597">Phosphoprotein</keyword>
<dbReference type="PROSITE" id="PS50075">
    <property type="entry name" value="CARRIER"/>
    <property type="match status" value="2"/>
</dbReference>
<dbReference type="GO" id="GO:0008610">
    <property type="term" value="P:lipid biosynthetic process"/>
    <property type="evidence" value="ECO:0007669"/>
    <property type="project" value="UniProtKB-ARBA"/>
</dbReference>
<dbReference type="InterPro" id="IPR010060">
    <property type="entry name" value="NRPS_synth"/>
</dbReference>
<dbReference type="FunFam" id="2.30.38.10:FF:000001">
    <property type="entry name" value="Non-ribosomal peptide synthetase PvdI"/>
    <property type="match status" value="1"/>
</dbReference>
<dbReference type="GO" id="GO:0005737">
    <property type="term" value="C:cytoplasm"/>
    <property type="evidence" value="ECO:0007669"/>
    <property type="project" value="TreeGrafter"/>
</dbReference>
<evidence type="ECO:0000259" key="9">
    <source>
        <dbReference type="PROSITE" id="PS50075"/>
    </source>
</evidence>
<name>A0A1G4QZA9_9BACL</name>
<dbReference type="GO" id="GO:0016874">
    <property type="term" value="F:ligase activity"/>
    <property type="evidence" value="ECO:0007669"/>
    <property type="project" value="UniProtKB-KW"/>
</dbReference>
<keyword evidence="8" id="KW-0511">Multifunctional enzyme</keyword>
<feature type="domain" description="Carrier" evidence="9">
    <location>
        <begin position="1991"/>
        <end position="2065"/>
    </location>
</feature>
<dbReference type="NCBIfam" id="TIGR01733">
    <property type="entry name" value="AA-adenyl-dom"/>
    <property type="match status" value="2"/>
</dbReference>
<dbReference type="OrthoDB" id="9765680at2"/>
<dbReference type="GO" id="GO:0031177">
    <property type="term" value="F:phosphopantetheine binding"/>
    <property type="evidence" value="ECO:0007669"/>
    <property type="project" value="TreeGrafter"/>
</dbReference>
<dbReference type="InterPro" id="IPR045851">
    <property type="entry name" value="AMP-bd_C_sf"/>
</dbReference>
<keyword evidence="11" id="KW-1185">Reference proteome</keyword>
<dbReference type="Pfam" id="PF00550">
    <property type="entry name" value="PP-binding"/>
    <property type="match status" value="2"/>
</dbReference>
<dbReference type="GO" id="GO:0043041">
    <property type="term" value="P:amino acid activation for nonribosomal peptide biosynthetic process"/>
    <property type="evidence" value="ECO:0007669"/>
    <property type="project" value="TreeGrafter"/>
</dbReference>
<dbReference type="Gene3D" id="3.30.559.10">
    <property type="entry name" value="Chloramphenicol acetyltransferase-like domain"/>
    <property type="match status" value="3"/>
</dbReference>
<evidence type="ECO:0000313" key="10">
    <source>
        <dbReference type="EMBL" id="SCW49983.1"/>
    </source>
</evidence>
<dbReference type="Gene3D" id="3.30.300.30">
    <property type="match status" value="2"/>
</dbReference>
<dbReference type="Gene3D" id="3.40.50.980">
    <property type="match status" value="2"/>
</dbReference>
<feature type="domain" description="Carrier" evidence="9">
    <location>
        <begin position="965"/>
        <end position="1040"/>
    </location>
</feature>
<dbReference type="CDD" id="cd12117">
    <property type="entry name" value="A_NRPS_Srf_like"/>
    <property type="match status" value="1"/>
</dbReference>
<dbReference type="Pfam" id="PF13193">
    <property type="entry name" value="AMP-binding_C"/>
    <property type="match status" value="2"/>
</dbReference>
<dbReference type="InterPro" id="IPR001242">
    <property type="entry name" value="Condensation_dom"/>
</dbReference>
<dbReference type="CDD" id="cd19531">
    <property type="entry name" value="LCL_NRPS-like"/>
    <property type="match status" value="1"/>
</dbReference>
<dbReference type="PROSITE" id="PS00012">
    <property type="entry name" value="PHOSPHOPANTETHEINE"/>
    <property type="match status" value="2"/>
</dbReference>
<comment type="similarity">
    <text evidence="2">Belongs to the ATP-dependent AMP-binding enzyme family.</text>
</comment>
<dbReference type="Gene3D" id="3.40.50.12780">
    <property type="entry name" value="N-terminal domain of ligase-like"/>
    <property type="match status" value="1"/>
</dbReference>
<dbReference type="STRING" id="624147.SAMN04487970_101032"/>
<dbReference type="PANTHER" id="PTHR45527:SF1">
    <property type="entry name" value="FATTY ACID SYNTHASE"/>
    <property type="match status" value="1"/>
</dbReference>
<dbReference type="SUPFAM" id="SSF52777">
    <property type="entry name" value="CoA-dependent acyltransferases"/>
    <property type="match status" value="6"/>
</dbReference>
<dbReference type="FunFam" id="3.40.50.12780:FF:000012">
    <property type="entry name" value="Non-ribosomal peptide synthetase"/>
    <property type="match status" value="2"/>
</dbReference>
<dbReference type="RefSeq" id="WP_090670151.1">
    <property type="nucleotide sequence ID" value="NZ_FMTT01000010.1"/>
</dbReference>
<comment type="cofactor">
    <cofactor evidence="1">
        <name>pantetheine 4'-phosphate</name>
        <dbReference type="ChEBI" id="CHEBI:47942"/>
    </cofactor>
</comment>
<dbReference type="FunFam" id="3.30.300.30:FF:000010">
    <property type="entry name" value="Enterobactin synthetase component F"/>
    <property type="match status" value="2"/>
</dbReference>
<evidence type="ECO:0000256" key="3">
    <source>
        <dbReference type="ARBA" id="ARBA00022450"/>
    </source>
</evidence>
<dbReference type="InterPro" id="IPR006162">
    <property type="entry name" value="Ppantetheine_attach_site"/>
</dbReference>
<evidence type="ECO:0000256" key="1">
    <source>
        <dbReference type="ARBA" id="ARBA00001957"/>
    </source>
</evidence>
<dbReference type="Gene3D" id="1.10.1200.10">
    <property type="entry name" value="ACP-like"/>
    <property type="match status" value="2"/>
</dbReference>
<dbReference type="InterPro" id="IPR009081">
    <property type="entry name" value="PP-bd_ACP"/>
</dbReference>
<dbReference type="SUPFAM" id="SSF47336">
    <property type="entry name" value="ACP-like"/>
    <property type="match status" value="2"/>
</dbReference>
<dbReference type="FunFam" id="1.10.1200.10:FF:000005">
    <property type="entry name" value="Nonribosomal peptide synthetase 1"/>
    <property type="match status" value="2"/>
</dbReference>
<protein>
    <submittedName>
        <fullName evidence="10">Non-ribosomal peptide synthase domain TIGR01720/amino acid adenylation domain-containing protein</fullName>
    </submittedName>
</protein>
<gene>
    <name evidence="10" type="ORF">SAMN04487970_101032</name>
</gene>
<dbReference type="InterPro" id="IPR042099">
    <property type="entry name" value="ANL_N_sf"/>
</dbReference>
<dbReference type="FunFam" id="3.40.50.980:FF:000002">
    <property type="entry name" value="Enterobactin synthetase component F"/>
    <property type="match status" value="1"/>
</dbReference>
<dbReference type="Pfam" id="PF00501">
    <property type="entry name" value="AMP-binding"/>
    <property type="match status" value="2"/>
</dbReference>
<evidence type="ECO:0000256" key="6">
    <source>
        <dbReference type="ARBA" id="ARBA00022737"/>
    </source>
</evidence>
<keyword evidence="5" id="KW-0436">Ligase</keyword>
<dbReference type="InterPro" id="IPR020845">
    <property type="entry name" value="AMP-binding_CS"/>
</dbReference>
<dbReference type="InterPro" id="IPR025110">
    <property type="entry name" value="AMP-bd_C"/>
</dbReference>
<evidence type="ECO:0000256" key="2">
    <source>
        <dbReference type="ARBA" id="ARBA00006432"/>
    </source>
</evidence>
<dbReference type="NCBIfam" id="NF003417">
    <property type="entry name" value="PRK04813.1"/>
    <property type="match status" value="2"/>
</dbReference>
<dbReference type="Pfam" id="PF00668">
    <property type="entry name" value="Condensation"/>
    <property type="match status" value="3"/>
</dbReference>
<dbReference type="Proteomes" id="UP000198601">
    <property type="component" value="Unassembled WGS sequence"/>
</dbReference>
<dbReference type="FunFam" id="3.40.50.980:FF:000001">
    <property type="entry name" value="Non-ribosomal peptide synthetase"/>
    <property type="match status" value="2"/>
</dbReference>
<evidence type="ECO:0000256" key="7">
    <source>
        <dbReference type="ARBA" id="ARBA00023194"/>
    </source>
</evidence>
<evidence type="ECO:0000256" key="8">
    <source>
        <dbReference type="ARBA" id="ARBA00023268"/>
    </source>
</evidence>
<proteinExistence type="inferred from homology"/>
<dbReference type="PANTHER" id="PTHR45527">
    <property type="entry name" value="NONRIBOSOMAL PEPTIDE SYNTHETASE"/>
    <property type="match status" value="1"/>
</dbReference>
<sequence length="2530" mass="287245">MEYQSSAFQEQLWLHDAFERKRLSAYGADYYNIPIIFRINGIVHEHEIREALTRLLEKHEALRTSLLMSNGAVTQHIREQAEPVLITLDWSGENRTEIEALAVLKELNAQAFLDGLEAPLVKSVFLPLNREISYLLLTIHRAICDERSVKILKRDFIRRFTAYANDEQPDDAAELPLQYADFSEWQHELPDEILETHLMYWKRKLNKELRPIVLPMQRKKTEAPAYQPAEYRLVFQPELMEKVERLRIQAGLEKRIIFLTVLKILLLKFTGEKEIHIGTTVSEGMSEELLDTVGPISNPLILHDELYDSKPFLDIARQIAQTCQEAKDHSIIPFERIAKEMKLRNSGDAAPLFDILFHYWDADEDMPVSRIQVIESNIGWGKADYHVLVQEEESETRLYVTYDSCCYSGQQAAQLAHSFMTLCEALCGDPDQPVLHAEFIDEDEKNLLLSQWTNTNVEAMTEECVHHLFSRQALKTPDHIAVQYDEQTMTYGELEESSNQIANWLKRHGIESEDIIAIVMDRNIHTVELMLGILKAGACYLTIEPDAPVERRRYILEDSRPKLVIVEERYADAAHGEQAVILESLLQNKAGEPKEVTSPCHHANLAYVIYTSGTTGKPKGVLLEHRNLARIVCHSQHLFDYTADDVWSMSHPYSFDFSVWEMYCALLTGGRVVIVPRSVVKDTARFRHYLSEYGVTVLCQTPTACNALIHEEIKHPGADLKVRTIIFGGEALSVGDLRELREKYPEMTFVNSYGITETTILATFKKVTDEEIASHVNSIGVPLPNYQVYVLNSRQQIVPIGVEGELYVGGSGVARAYLNRPELTQEKFVPNPFGEGRLYRSGDLARWKPNGELEYIGRIDDQVKIRGYRMELGEIETILKRQPGIRNAAVMAREKAGESCLCAYLVSDHSIGLSALRSALAEHLPEYMIPAYMQQIGEIPMTVNGKVDKKALPEIEASSEMEYVPPGTYIEKSFARIFEEVLDVERIGIYDNFFEAGGHSLKATKVINRIEEVTGIRLSLIEMLKEPTVEALSRKIKNKEKPYVQIPKAESKPCYPMSSSQKRIFVISSMDNTGVVYNMYKGMEINGKLDVSKVKHAYLQLVSRHEILRTGFFMKDGEAVQQVLDEVSAEIEYDEAEEVGEADKIRLLSEFVRPFDLGKAPLLRIKVIRVGQGNDLLFFDMHHIISDGMSINILAEDFTRLYSGETLEEPGIQYKDYSEWMRTRDLSGQRAYWIHEFKDSVPVLHLPLDYKRPPIQSFLGNSVECFVDQELKTKVMALCRKTGTTEYMVLLSILMVLLSKYSRQEDIVVGSPISGRTHRDTENILGMFVNTMALRGKPEADKTFGSFLNEMKDTCLHAQENQEYPFDELVEEVEVNRDLSRNPLFDVLFSLENPADDVELDLDGFQFKEIFIEHAIAKFDLTVTVSNRDTGYGVTFEYGRELFAESSIRQMMAHFCKILKEVTFDPEQRIAELEVLEEEEQARILGAFNNTDAAMPQEKSVAQLFNEQAAKVPDHIAVSCEDQALTYRELSRKANRLAAQLRKLGVRRDDYVAVMAERRIETIVAICGIVQAGGAYVPIDPANPGERIEYILKDCKPKAMLAYDADDRAGVPVINLSEADPWEAAEEEPVSRPNDLIYVIYTSGTTGRPKGVMVEHKNVIRLVKNAGYAKLDERTVILQTGALSFDASTFEIWGALLNGGHVHLADRDVILDARRLKGVIQEKSITTMFTTTALFNQLMSTDETVFDGLGTLLFGGEKTSEMHVRKLVERNRRIDFANIYGPTETTTFAVWYPIEERTLRAKTPIGKPISNTRAYVVNEGKLCGIGMIGELCIAGDGVARGYLNLPEQTAEKFVANPFGEGRMYRTGDLVRWLPDGNLEYVGRMDEQIKLRGFRIELGEIESALRKLSGVRDAVVTVHEEREEKHLCAYLVAEEADVSISRIREELRKELPEYMIPVYMMTIGSIPVNRNGKIDKKALSPIEIKSERAYAAPRNETERAIVQVFEDILGIDQVGMRDSFYELGGDSIKAIRIISRLRELNFELTVKEMLQLQVIEDMISRVRKDADRVEYEQGEVTGEVPLTPIQHLFFQWNLKKPDHFNQAVTLQSRDRLEEEALREALRALAAHHDLLRAVFTDGRQEIRKVDGSCLFHLESFDYSGIMDESLLESAMFEQSTAIQRSMDLSKGPLLRTALYRAPAYDYLMICIHHLVVDGISWRILLEDLVAGYFQARRGTPILFPGKTASYLDWSKALLAYSESGELKREIQYWEGIHAQMNTGIIEADADGTEQGYESLTFEFGEELTSQLLYEAGKAFNTAINDILLSALGMAVNSWKRQNKVAIYLEGHGREEINQAIDIHRTVGWFTSIYPVILEASEKMEDVIVQTKEMLRHIPNRGMGYGVIRYGGKYEIPETVPDIGFNYLGQWNMESNEGTGITASTLSSGVNIAEENQRTNSISLNGSIYNGKLAMTIEYDKSKFSHSSIQTLNMDYQKALTNVVQFCISRKETVKTASDYHEELTDDVLKDIINSF</sequence>
<dbReference type="GO" id="GO:0044550">
    <property type="term" value="P:secondary metabolite biosynthetic process"/>
    <property type="evidence" value="ECO:0007669"/>
    <property type="project" value="UniProtKB-ARBA"/>
</dbReference>
<dbReference type="EMBL" id="FMTT01000010">
    <property type="protein sequence ID" value="SCW49983.1"/>
    <property type="molecule type" value="Genomic_DNA"/>
</dbReference>
<dbReference type="NCBIfam" id="TIGR01720">
    <property type="entry name" value="NRPS-para261"/>
    <property type="match status" value="1"/>
</dbReference>
<dbReference type="CDD" id="cd05930">
    <property type="entry name" value="A_NRPS"/>
    <property type="match status" value="1"/>
</dbReference>
<dbReference type="Gene3D" id="2.30.38.10">
    <property type="entry name" value="Luciferase, Domain 3"/>
    <property type="match status" value="1"/>
</dbReference>
<dbReference type="CDD" id="cd19534">
    <property type="entry name" value="E_NRPS"/>
    <property type="match status" value="1"/>
</dbReference>
<dbReference type="SUPFAM" id="SSF56801">
    <property type="entry name" value="Acetyl-CoA synthetase-like"/>
    <property type="match status" value="2"/>
</dbReference>
<dbReference type="Gene3D" id="3.30.559.30">
    <property type="entry name" value="Nonribosomal peptide synthetase, condensation domain"/>
    <property type="match status" value="3"/>
</dbReference>
<evidence type="ECO:0000313" key="11">
    <source>
        <dbReference type="Proteomes" id="UP000198601"/>
    </source>
</evidence>
<dbReference type="InterPro" id="IPR023213">
    <property type="entry name" value="CAT-like_dom_sf"/>
</dbReference>
<reference evidence="11" key="1">
    <citation type="submission" date="2016-10" db="EMBL/GenBank/DDBJ databases">
        <authorList>
            <person name="Varghese N."/>
            <person name="Submissions S."/>
        </authorList>
    </citation>
    <scope>NUCLEOTIDE SEQUENCE [LARGE SCALE GENOMIC DNA]</scope>
    <source>
        <strain evidence="11">CGMCC 1.8946</strain>
    </source>
</reference>
<keyword evidence="6" id="KW-0677">Repeat</keyword>
<accession>A0A1G4QZA9</accession>